<feature type="transmembrane region" description="Helical" evidence="1">
    <location>
        <begin position="215"/>
        <end position="236"/>
    </location>
</feature>
<sequence length="253" mass="26202">MRRLRPTRALASALQGLPRLWAGGWAGLLLLMLMIPLGGWTAGSGAAQHLFTVMAVVLTLAVWTGLTAVALDRDPPPGGVATGPVLLRVVLAAVLNLIFLAMIAVVLALVSLAIAGMSGLNLEAIQARDWANVGPVWQLGVLGLVGVIVLVVPLLLIVRLSLFVQATVGRGHAVSLNTMGIAQGSFWALMLLFLTLAVPPLALLGWAASHGLIELAMVTLIGLWMPVSAGALAAAYGQLEYWSPDSLGHLGGG</sequence>
<reference evidence="2 3" key="1">
    <citation type="submission" date="2020-08" db="EMBL/GenBank/DDBJ databases">
        <title>Genomic Encyclopedia of Type Strains, Phase IV (KMG-IV): sequencing the most valuable type-strain genomes for metagenomic binning, comparative biology and taxonomic classification.</title>
        <authorList>
            <person name="Goeker M."/>
        </authorList>
    </citation>
    <scope>NUCLEOTIDE SEQUENCE [LARGE SCALE GENOMIC DNA]</scope>
    <source>
        <strain evidence="2 3">DSM 24448</strain>
    </source>
</reference>
<evidence type="ECO:0000313" key="3">
    <source>
        <dbReference type="Proteomes" id="UP000548978"/>
    </source>
</evidence>
<protein>
    <recommendedName>
        <fullName evidence="4">Glycerophosphoryl diester phosphodiesterase membrane domain-containing protein</fullName>
    </recommendedName>
</protein>
<name>A0A7W9A5K5_9CAUL</name>
<accession>A0A7W9A5K5</accession>
<organism evidence="2 3">
    <name type="scientific">Brevundimonas halotolerans</name>
    <dbReference type="NCBI Taxonomy" id="69670"/>
    <lineage>
        <taxon>Bacteria</taxon>
        <taxon>Pseudomonadati</taxon>
        <taxon>Pseudomonadota</taxon>
        <taxon>Alphaproteobacteria</taxon>
        <taxon>Caulobacterales</taxon>
        <taxon>Caulobacteraceae</taxon>
        <taxon>Brevundimonas</taxon>
    </lineage>
</organism>
<evidence type="ECO:0000313" key="2">
    <source>
        <dbReference type="EMBL" id="MBB5661620.1"/>
    </source>
</evidence>
<feature type="transmembrane region" description="Helical" evidence="1">
    <location>
        <begin position="184"/>
        <end position="208"/>
    </location>
</feature>
<feature type="transmembrane region" description="Helical" evidence="1">
    <location>
        <begin position="50"/>
        <end position="71"/>
    </location>
</feature>
<dbReference type="AlphaFoldDB" id="A0A7W9A5K5"/>
<comment type="caution">
    <text evidence="2">The sequence shown here is derived from an EMBL/GenBank/DDBJ whole genome shotgun (WGS) entry which is preliminary data.</text>
</comment>
<proteinExistence type="predicted"/>
<keyword evidence="1" id="KW-0472">Membrane</keyword>
<evidence type="ECO:0000256" key="1">
    <source>
        <dbReference type="SAM" id="Phobius"/>
    </source>
</evidence>
<feature type="transmembrane region" description="Helical" evidence="1">
    <location>
        <begin position="136"/>
        <end position="164"/>
    </location>
</feature>
<feature type="transmembrane region" description="Helical" evidence="1">
    <location>
        <begin position="20"/>
        <end position="38"/>
    </location>
</feature>
<feature type="transmembrane region" description="Helical" evidence="1">
    <location>
        <begin position="91"/>
        <end position="115"/>
    </location>
</feature>
<gene>
    <name evidence="2" type="ORF">FHS65_002385</name>
</gene>
<evidence type="ECO:0008006" key="4">
    <source>
        <dbReference type="Google" id="ProtNLM"/>
    </source>
</evidence>
<keyword evidence="1" id="KW-0812">Transmembrane</keyword>
<dbReference type="EMBL" id="JACIJB010000013">
    <property type="protein sequence ID" value="MBB5661620.1"/>
    <property type="molecule type" value="Genomic_DNA"/>
</dbReference>
<dbReference type="OrthoDB" id="7205503at2"/>
<dbReference type="Proteomes" id="UP000548978">
    <property type="component" value="Unassembled WGS sequence"/>
</dbReference>
<dbReference type="RefSeq" id="WP_123286119.1">
    <property type="nucleotide sequence ID" value="NZ_JACIJB010000013.1"/>
</dbReference>
<keyword evidence="3" id="KW-1185">Reference proteome</keyword>
<keyword evidence="1" id="KW-1133">Transmembrane helix</keyword>